<dbReference type="HOGENOM" id="CLU_3224014_0_0_6"/>
<proteinExistence type="predicted"/>
<accession>A0A077PBY7</accession>
<dbReference type="Proteomes" id="UP000028500">
    <property type="component" value="Unassembled WGS sequence"/>
</dbReference>
<sequence length="44" mass="5287">MQTLKYISPLKINNTFKNKYPIKNKYVTWIRLISYRLDGKVLIA</sequence>
<dbReference type="AlphaFoldDB" id="A0A077PBY7"/>
<gene>
    <name evidence="1" type="ORF">XBKQ1_1080016</name>
</gene>
<protein>
    <submittedName>
        <fullName evidence="1">Uncharacterized protein</fullName>
    </submittedName>
</protein>
<keyword evidence="2" id="KW-1185">Reference proteome</keyword>
<reference evidence="1" key="1">
    <citation type="submission" date="2013-07" db="EMBL/GenBank/DDBJ databases">
        <title>Sub-species coevolution in mutualistic symbiosis.</title>
        <authorList>
            <person name="Murfin K."/>
            <person name="Klassen J."/>
            <person name="Lee M."/>
            <person name="Forst S."/>
            <person name="Stock P."/>
            <person name="Goodrich-Blair H."/>
        </authorList>
    </citation>
    <scope>NUCLEOTIDE SEQUENCE [LARGE SCALE GENOMIC DNA]</scope>
    <source>
        <strain evidence="1">Kraussei Quebec</strain>
    </source>
</reference>
<evidence type="ECO:0000313" key="1">
    <source>
        <dbReference type="EMBL" id="CDH18267.1"/>
    </source>
</evidence>
<comment type="caution">
    <text evidence="1">The sequence shown here is derived from an EMBL/GenBank/DDBJ whole genome shotgun (WGS) entry which is preliminary data.</text>
</comment>
<evidence type="ECO:0000313" key="2">
    <source>
        <dbReference type="Proteomes" id="UP000028500"/>
    </source>
</evidence>
<organism evidence="1 2">
    <name type="scientific">Xenorhabdus bovienii str. kraussei Quebec</name>
    <dbReference type="NCBI Taxonomy" id="1398203"/>
    <lineage>
        <taxon>Bacteria</taxon>
        <taxon>Pseudomonadati</taxon>
        <taxon>Pseudomonadota</taxon>
        <taxon>Gammaproteobacteria</taxon>
        <taxon>Enterobacterales</taxon>
        <taxon>Morganellaceae</taxon>
        <taxon>Xenorhabdus</taxon>
    </lineage>
</organism>
<dbReference type="EMBL" id="CBSY010000011">
    <property type="protein sequence ID" value="CDH18267.1"/>
    <property type="molecule type" value="Genomic_DNA"/>
</dbReference>
<name>A0A077PBY7_XENBV</name>